<dbReference type="RefSeq" id="WP_039332297.1">
    <property type="nucleotide sequence ID" value="NZ_JRVC01000004.1"/>
</dbReference>
<dbReference type="PANTHER" id="PTHR30582:SF30">
    <property type="entry name" value="BLR4375 PROTEIN"/>
    <property type="match status" value="1"/>
</dbReference>
<dbReference type="Gene3D" id="2.40.440.10">
    <property type="entry name" value="L,D-transpeptidase catalytic domain-like"/>
    <property type="match status" value="1"/>
</dbReference>
<evidence type="ECO:0000313" key="11">
    <source>
        <dbReference type="EMBL" id="KHS48508.1"/>
    </source>
</evidence>
<organism evidence="11 12">
    <name type="scientific">Novosphingobium subterraneum</name>
    <dbReference type="NCBI Taxonomy" id="48936"/>
    <lineage>
        <taxon>Bacteria</taxon>
        <taxon>Pseudomonadati</taxon>
        <taxon>Pseudomonadota</taxon>
        <taxon>Alphaproteobacteria</taxon>
        <taxon>Sphingomonadales</taxon>
        <taxon>Sphingomonadaceae</taxon>
        <taxon>Novosphingobium</taxon>
    </lineage>
</organism>
<dbReference type="CDD" id="cd16913">
    <property type="entry name" value="YkuD_like"/>
    <property type="match status" value="1"/>
</dbReference>
<dbReference type="InterPro" id="IPR050979">
    <property type="entry name" value="LD-transpeptidase"/>
</dbReference>
<evidence type="ECO:0000256" key="2">
    <source>
        <dbReference type="ARBA" id="ARBA00005992"/>
    </source>
</evidence>
<dbReference type="InterPro" id="IPR002477">
    <property type="entry name" value="Peptidoglycan-bd-like"/>
</dbReference>
<dbReference type="PATRIC" id="fig|48936.3.peg.1189"/>
<comment type="caution">
    <text evidence="11">The sequence shown here is derived from an EMBL/GenBank/DDBJ whole genome shotgun (WGS) entry which is preliminary data.</text>
</comment>
<dbReference type="STRING" id="48936.NJ75_01184"/>
<keyword evidence="5 7" id="KW-0573">Peptidoglycan synthesis</keyword>
<evidence type="ECO:0000313" key="12">
    <source>
        <dbReference type="Proteomes" id="UP000031338"/>
    </source>
</evidence>
<feature type="signal peptide" evidence="9">
    <location>
        <begin position="1"/>
        <end position="21"/>
    </location>
</feature>
<gene>
    <name evidence="11" type="ORF">NJ75_01184</name>
</gene>
<dbReference type="GO" id="GO:0005576">
    <property type="term" value="C:extracellular region"/>
    <property type="evidence" value="ECO:0007669"/>
    <property type="project" value="TreeGrafter"/>
</dbReference>
<feature type="region of interest" description="Disordered" evidence="8">
    <location>
        <begin position="23"/>
        <end position="63"/>
    </location>
</feature>
<evidence type="ECO:0000259" key="10">
    <source>
        <dbReference type="PROSITE" id="PS52029"/>
    </source>
</evidence>
<evidence type="ECO:0000256" key="3">
    <source>
        <dbReference type="ARBA" id="ARBA00022679"/>
    </source>
</evidence>
<dbReference type="Proteomes" id="UP000031338">
    <property type="component" value="Unassembled WGS sequence"/>
</dbReference>
<feature type="domain" description="L,D-TPase catalytic" evidence="10">
    <location>
        <begin position="256"/>
        <end position="389"/>
    </location>
</feature>
<comment type="similarity">
    <text evidence="2">Belongs to the YkuD family.</text>
</comment>
<comment type="pathway">
    <text evidence="1 7">Cell wall biogenesis; peptidoglycan biosynthesis.</text>
</comment>
<sequence>MSRFNLAASSLLVLSALSLSACNSNKPEPAPSETVASTPAFAAPMASNDPAPGQPPQQEDAARPVMQAQVVLERLGFSPGIIDGKTGLSTTNAVSGFQKANDLPVTGKFDDATMKALSRWSNIAATRVVTIPEEFAAGRYAPLPKDPAQQAKLSEIGYTSLEEKLAERFHTTPEVLRGLNPALAQEAAAREASMKERQTRNPPTADTPPVEPYRAGMQLRVPNTGGDRLDPGMVDNKGWLSTLAMLGVSDAQPEAARIVVSKSMGTLEAYDKSDKLVAVFTVTTGSSHDPLPLGDWKINGTSYNPEFSYDASLFWDVPDSKGEHLLPPGPNGPVGVVWIDLSKEHYGIHGTPEPQTIGRAESHGCVRLTNWDAARLAQMVTGATKVSFVS</sequence>
<feature type="chain" id="PRO_5002127534" evidence="9">
    <location>
        <begin position="22"/>
        <end position="390"/>
    </location>
</feature>
<keyword evidence="12" id="KW-1185">Reference proteome</keyword>
<dbReference type="InterPro" id="IPR038063">
    <property type="entry name" value="Transpep_catalytic_dom"/>
</dbReference>
<evidence type="ECO:0000256" key="6">
    <source>
        <dbReference type="ARBA" id="ARBA00023316"/>
    </source>
</evidence>
<evidence type="ECO:0000256" key="8">
    <source>
        <dbReference type="SAM" id="MobiDB-lite"/>
    </source>
</evidence>
<dbReference type="GO" id="GO:0071555">
    <property type="term" value="P:cell wall organization"/>
    <property type="evidence" value="ECO:0007669"/>
    <property type="project" value="UniProtKB-UniRule"/>
</dbReference>
<dbReference type="GO" id="GO:0008360">
    <property type="term" value="P:regulation of cell shape"/>
    <property type="evidence" value="ECO:0007669"/>
    <property type="project" value="UniProtKB-UniRule"/>
</dbReference>
<keyword evidence="3" id="KW-0808">Transferase</keyword>
<feature type="region of interest" description="Disordered" evidence="8">
    <location>
        <begin position="187"/>
        <end position="212"/>
    </location>
</feature>
<accession>A0A0B9AGS3</accession>
<name>A0A0B9AGS3_9SPHN</name>
<dbReference type="Pfam" id="PF01471">
    <property type="entry name" value="PG_binding_1"/>
    <property type="match status" value="1"/>
</dbReference>
<dbReference type="InterPro" id="IPR005490">
    <property type="entry name" value="LD_TPept_cat_dom"/>
</dbReference>
<dbReference type="GO" id="GO:0016740">
    <property type="term" value="F:transferase activity"/>
    <property type="evidence" value="ECO:0007669"/>
    <property type="project" value="UniProtKB-KW"/>
</dbReference>
<keyword evidence="4 7" id="KW-0133">Cell shape</keyword>
<feature type="compositionally biased region" description="Basic and acidic residues" evidence="8">
    <location>
        <begin position="188"/>
        <end position="199"/>
    </location>
</feature>
<evidence type="ECO:0000256" key="4">
    <source>
        <dbReference type="ARBA" id="ARBA00022960"/>
    </source>
</evidence>
<dbReference type="InterPro" id="IPR036365">
    <property type="entry name" value="PGBD-like_sf"/>
</dbReference>
<keyword evidence="6 7" id="KW-0961">Cell wall biogenesis/degradation</keyword>
<dbReference type="Gene3D" id="1.10.101.10">
    <property type="entry name" value="PGBD-like superfamily/PGBD"/>
    <property type="match status" value="1"/>
</dbReference>
<protein>
    <submittedName>
        <fullName evidence="11">ErfK/YbiS/YcfS/YnhG</fullName>
    </submittedName>
</protein>
<feature type="active site" description="Proton donor/acceptor" evidence="7">
    <location>
        <position position="349"/>
    </location>
</feature>
<dbReference type="Pfam" id="PF03734">
    <property type="entry name" value="YkuD"/>
    <property type="match status" value="1"/>
</dbReference>
<dbReference type="SUPFAM" id="SSF141523">
    <property type="entry name" value="L,D-transpeptidase catalytic domain-like"/>
    <property type="match status" value="1"/>
</dbReference>
<dbReference type="InterPro" id="IPR036366">
    <property type="entry name" value="PGBDSf"/>
</dbReference>
<proteinExistence type="inferred from homology"/>
<dbReference type="GO" id="GO:0071972">
    <property type="term" value="F:peptidoglycan L,D-transpeptidase activity"/>
    <property type="evidence" value="ECO:0007669"/>
    <property type="project" value="TreeGrafter"/>
</dbReference>
<evidence type="ECO:0000256" key="1">
    <source>
        <dbReference type="ARBA" id="ARBA00004752"/>
    </source>
</evidence>
<dbReference type="UniPathway" id="UPA00219"/>
<dbReference type="EMBL" id="JRVC01000004">
    <property type="protein sequence ID" value="KHS48508.1"/>
    <property type="molecule type" value="Genomic_DNA"/>
</dbReference>
<dbReference type="AlphaFoldDB" id="A0A0B9AGS3"/>
<evidence type="ECO:0000256" key="5">
    <source>
        <dbReference type="ARBA" id="ARBA00022984"/>
    </source>
</evidence>
<dbReference type="SUPFAM" id="SSF47090">
    <property type="entry name" value="PGBD-like"/>
    <property type="match status" value="1"/>
</dbReference>
<evidence type="ECO:0000256" key="9">
    <source>
        <dbReference type="SAM" id="SignalP"/>
    </source>
</evidence>
<feature type="active site" description="Nucleophile" evidence="7">
    <location>
        <position position="365"/>
    </location>
</feature>
<dbReference type="PROSITE" id="PS51257">
    <property type="entry name" value="PROKAR_LIPOPROTEIN"/>
    <property type="match status" value="1"/>
</dbReference>
<reference evidence="11 12" key="1">
    <citation type="submission" date="2014-10" db="EMBL/GenBank/DDBJ databases">
        <title>Draft genome sequence of Novosphingobium subterraneum DSM 12447.</title>
        <authorList>
            <person name="Gan H.M."/>
            <person name="Gan H.Y."/>
            <person name="Savka M.A."/>
        </authorList>
    </citation>
    <scope>NUCLEOTIDE SEQUENCE [LARGE SCALE GENOMIC DNA]</scope>
    <source>
        <strain evidence="11 12">DSM 12447</strain>
    </source>
</reference>
<evidence type="ECO:0000256" key="7">
    <source>
        <dbReference type="PROSITE-ProRule" id="PRU01373"/>
    </source>
</evidence>
<keyword evidence="9" id="KW-0732">Signal</keyword>
<dbReference type="PANTHER" id="PTHR30582">
    <property type="entry name" value="L,D-TRANSPEPTIDASE"/>
    <property type="match status" value="1"/>
</dbReference>
<dbReference type="PROSITE" id="PS52029">
    <property type="entry name" value="LD_TPASE"/>
    <property type="match status" value="1"/>
</dbReference>
<dbReference type="GO" id="GO:0018104">
    <property type="term" value="P:peptidoglycan-protein cross-linking"/>
    <property type="evidence" value="ECO:0007669"/>
    <property type="project" value="TreeGrafter"/>
</dbReference>